<organism evidence="1 2">
    <name type="scientific">Aldrovandia affinis</name>
    <dbReference type="NCBI Taxonomy" id="143900"/>
    <lineage>
        <taxon>Eukaryota</taxon>
        <taxon>Metazoa</taxon>
        <taxon>Chordata</taxon>
        <taxon>Craniata</taxon>
        <taxon>Vertebrata</taxon>
        <taxon>Euteleostomi</taxon>
        <taxon>Actinopterygii</taxon>
        <taxon>Neopterygii</taxon>
        <taxon>Teleostei</taxon>
        <taxon>Notacanthiformes</taxon>
        <taxon>Halosauridae</taxon>
        <taxon>Aldrovandia</taxon>
    </lineage>
</organism>
<dbReference type="Proteomes" id="UP001221898">
    <property type="component" value="Unassembled WGS sequence"/>
</dbReference>
<name>A0AAD7SPR8_9TELE</name>
<gene>
    <name evidence="1" type="ORF">AAFF_G00313290</name>
</gene>
<evidence type="ECO:0000313" key="1">
    <source>
        <dbReference type="EMBL" id="KAJ8405892.1"/>
    </source>
</evidence>
<dbReference type="AlphaFoldDB" id="A0AAD7SPR8"/>
<keyword evidence="2" id="KW-1185">Reference proteome</keyword>
<accession>A0AAD7SPR8</accession>
<comment type="caution">
    <text evidence="1">The sequence shown here is derived from an EMBL/GenBank/DDBJ whole genome shotgun (WGS) entry which is preliminary data.</text>
</comment>
<protein>
    <submittedName>
        <fullName evidence="1">Uncharacterized protein</fullName>
    </submittedName>
</protein>
<proteinExistence type="predicted"/>
<sequence length="108" mass="11502">MTLYQGGLQMVQPRALTSCPVCAADPPIVCGRRSGQRKRASASPVAQFDAAAGLAEASCGALSIRKRRERSLPKPRNTATAEQPMWSLQGALCIHDCICLLAQLTPPI</sequence>
<dbReference type="EMBL" id="JAINUG010000046">
    <property type="protein sequence ID" value="KAJ8405892.1"/>
    <property type="molecule type" value="Genomic_DNA"/>
</dbReference>
<reference evidence="1" key="1">
    <citation type="journal article" date="2023" name="Science">
        <title>Genome structures resolve the early diversification of teleost fishes.</title>
        <authorList>
            <person name="Parey E."/>
            <person name="Louis A."/>
            <person name="Montfort J."/>
            <person name="Bouchez O."/>
            <person name="Roques C."/>
            <person name="Iampietro C."/>
            <person name="Lluch J."/>
            <person name="Castinel A."/>
            <person name="Donnadieu C."/>
            <person name="Desvignes T."/>
            <person name="Floi Bucao C."/>
            <person name="Jouanno E."/>
            <person name="Wen M."/>
            <person name="Mejri S."/>
            <person name="Dirks R."/>
            <person name="Jansen H."/>
            <person name="Henkel C."/>
            <person name="Chen W.J."/>
            <person name="Zahm M."/>
            <person name="Cabau C."/>
            <person name="Klopp C."/>
            <person name="Thompson A.W."/>
            <person name="Robinson-Rechavi M."/>
            <person name="Braasch I."/>
            <person name="Lecointre G."/>
            <person name="Bobe J."/>
            <person name="Postlethwait J.H."/>
            <person name="Berthelot C."/>
            <person name="Roest Crollius H."/>
            <person name="Guiguen Y."/>
        </authorList>
    </citation>
    <scope>NUCLEOTIDE SEQUENCE</scope>
    <source>
        <strain evidence="1">NC1722</strain>
    </source>
</reference>
<evidence type="ECO:0000313" key="2">
    <source>
        <dbReference type="Proteomes" id="UP001221898"/>
    </source>
</evidence>